<dbReference type="PROSITE" id="PS51186">
    <property type="entry name" value="GNAT"/>
    <property type="match status" value="1"/>
</dbReference>
<dbReference type="SUPFAM" id="SSF55729">
    <property type="entry name" value="Acyl-CoA N-acyltransferases (Nat)"/>
    <property type="match status" value="1"/>
</dbReference>
<dbReference type="STRING" id="156976.AK829_01505"/>
<dbReference type="CDD" id="cd04301">
    <property type="entry name" value="NAT_SF"/>
    <property type="match status" value="1"/>
</dbReference>
<dbReference type="Pfam" id="PF13508">
    <property type="entry name" value="Acetyltransf_7"/>
    <property type="match status" value="1"/>
</dbReference>
<evidence type="ECO:0000313" key="2">
    <source>
        <dbReference type="EMBL" id="AKV58061.1"/>
    </source>
</evidence>
<proteinExistence type="predicted"/>
<organism evidence="2 3">
    <name type="scientific">Corynebacterium riegelii</name>
    <dbReference type="NCBI Taxonomy" id="156976"/>
    <lineage>
        <taxon>Bacteria</taxon>
        <taxon>Bacillati</taxon>
        <taxon>Actinomycetota</taxon>
        <taxon>Actinomycetes</taxon>
        <taxon>Mycobacteriales</taxon>
        <taxon>Corynebacteriaceae</taxon>
        <taxon>Corynebacterium</taxon>
    </lineage>
</organism>
<keyword evidence="3" id="KW-1185">Reference proteome</keyword>
<dbReference type="RefSeq" id="WP_052203618.1">
    <property type="nucleotide sequence ID" value="NZ_CP012342.1"/>
</dbReference>
<keyword evidence="2" id="KW-0808">Transferase</keyword>
<dbReference type="GO" id="GO:0016747">
    <property type="term" value="F:acyltransferase activity, transferring groups other than amino-acyl groups"/>
    <property type="evidence" value="ECO:0007669"/>
    <property type="project" value="InterPro"/>
</dbReference>
<dbReference type="PATRIC" id="fig|156976.3.peg.293"/>
<dbReference type="AlphaFoldDB" id="A0A0K1RA36"/>
<dbReference type="KEGG" id="crie:AK829_01505"/>
<accession>A0A0K1RA36</accession>
<dbReference type="InterPro" id="IPR016181">
    <property type="entry name" value="Acyl_CoA_acyltransferase"/>
</dbReference>
<dbReference type="EMBL" id="CP012342">
    <property type="protein sequence ID" value="AKV58061.1"/>
    <property type="molecule type" value="Genomic_DNA"/>
</dbReference>
<protein>
    <submittedName>
        <fullName evidence="2">GNAT family acetyltransferase</fullName>
    </submittedName>
</protein>
<reference evidence="2 3" key="1">
    <citation type="submission" date="2015-08" db="EMBL/GenBank/DDBJ databases">
        <authorList>
            <person name="Babu N.S."/>
            <person name="Beckwith C.J."/>
            <person name="Beseler K.G."/>
            <person name="Brison A."/>
            <person name="Carone J.V."/>
            <person name="Caskin T.P."/>
            <person name="Diamond M."/>
            <person name="Durham M.E."/>
            <person name="Foxe J.M."/>
            <person name="Go M."/>
            <person name="Henderson B.A."/>
            <person name="Jones I.B."/>
            <person name="McGettigan J.A."/>
            <person name="Micheletti S.J."/>
            <person name="Nasrallah M.E."/>
            <person name="Ortiz D."/>
            <person name="Piller C.R."/>
            <person name="Privatt S.R."/>
            <person name="Schneider S.L."/>
            <person name="Sharp S."/>
            <person name="Smith T.C."/>
            <person name="Stanton J.D."/>
            <person name="Ullery H.E."/>
            <person name="Wilson R.J."/>
            <person name="Serrano M.G."/>
            <person name="Buck G."/>
            <person name="Lee V."/>
            <person name="Wang Y."/>
            <person name="Carvalho R."/>
            <person name="Voegtly L."/>
            <person name="Shi R."/>
            <person name="Duckworth R."/>
            <person name="Johnson A."/>
            <person name="Loviza R."/>
            <person name="Walstead R."/>
            <person name="Shah Z."/>
            <person name="Kiflezghi M."/>
            <person name="Wade K."/>
            <person name="Ball S.L."/>
            <person name="Bradley K.W."/>
            <person name="Asai D.J."/>
            <person name="Bowman C.A."/>
            <person name="Russell D.A."/>
            <person name="Pope W.H."/>
            <person name="Jacobs-Sera D."/>
            <person name="Hendrix R.W."/>
            <person name="Hatfull G.F."/>
        </authorList>
    </citation>
    <scope>NUCLEOTIDE SEQUENCE [LARGE SCALE GENOMIC DNA]</scope>
    <source>
        <strain evidence="2 3">PUDD_83A45</strain>
    </source>
</reference>
<feature type="domain" description="N-acetyltransferase" evidence="1">
    <location>
        <begin position="3"/>
        <end position="183"/>
    </location>
</feature>
<dbReference type="Gene3D" id="3.40.630.30">
    <property type="match status" value="1"/>
</dbReference>
<dbReference type="InterPro" id="IPR000182">
    <property type="entry name" value="GNAT_dom"/>
</dbReference>
<evidence type="ECO:0000259" key="1">
    <source>
        <dbReference type="PROSITE" id="PS51186"/>
    </source>
</evidence>
<dbReference type="Proteomes" id="UP000060016">
    <property type="component" value="Chromosome"/>
</dbReference>
<gene>
    <name evidence="2" type="ORF">AK829_01505</name>
</gene>
<name>A0A0K1RA36_9CORY</name>
<sequence>MPISIRRLSPGEFSILAPALVGIYVSAMGYDPQISNQRVRVWRGEVTAPGFTALAAIDGDTVVGGCYGFLGSRERWWDKQLVRAMEDNGGITPQRQDLLNSYFEVAEIHVHPSQQGAGIGAAMLRELLRLAPAKWAVLSTPEVDNEANNAFSLYRKFGFEDVARDFYYPGDTRPFAILGRRLPLDL</sequence>
<evidence type="ECO:0000313" key="3">
    <source>
        <dbReference type="Proteomes" id="UP000060016"/>
    </source>
</evidence>